<dbReference type="KEGG" id="sgn:SGRA_4051"/>
<dbReference type="STRING" id="984262.SGRA_4051"/>
<dbReference type="EMBL" id="CP002831">
    <property type="protein sequence ID" value="AFC26766.1"/>
    <property type="molecule type" value="Genomic_DNA"/>
</dbReference>
<dbReference type="RefSeq" id="WP_015694348.1">
    <property type="nucleotide sequence ID" value="NC_016940.1"/>
</dbReference>
<evidence type="ECO:0000313" key="2">
    <source>
        <dbReference type="Proteomes" id="UP000007519"/>
    </source>
</evidence>
<name>H6L794_SAPGL</name>
<dbReference type="HOGENOM" id="CLU_382554_0_0_10"/>
<reference evidence="1 2" key="1">
    <citation type="journal article" date="2012" name="Stand. Genomic Sci.">
        <title>Complete genome sequencing and analysis of Saprospira grandis str. Lewin, a predatory marine bacterium.</title>
        <authorList>
            <person name="Saw J.H."/>
            <person name="Yuryev A."/>
            <person name="Kanbe M."/>
            <person name="Hou S."/>
            <person name="Young A.G."/>
            <person name="Aizawa S."/>
            <person name="Alam M."/>
        </authorList>
    </citation>
    <scope>NUCLEOTIDE SEQUENCE [LARGE SCALE GENOMIC DNA]</scope>
    <source>
        <strain evidence="1 2">Lewin</strain>
    </source>
</reference>
<sequence>MRLHPLFFSLFFFWAFMPNSFAIRSISIMADAELFEVSISKYAIEDASRLLEQACRCELSYNKADAEVLIILPYIHQGQADKEGTGFYVPEHAYNWSSKMSGQQIKMELLTNSYQGVSMGLYGLLQEQLGFQFFHPKESLIPQITTWPVAEGLDWQARPRFAKKGFHLHSMHPIELTEALLDPNYPDAEKEVKGYIDWLARNQQNYFEFNLLNSIDRKSWMPYIKKIVDYGQKRGLLMGIDISMHMTQQKAFQLYQTFPNSLKSKEKQIEENMDYLAQAGWDVYNVEFSTTEFGKGKQKKKQELEIFLADLIKNRYKAHFMSRAHLVQEEAMLDKKEELPELSAEEQKLERSHGLMVHTVMFYDLEDERAPVYNNKNLKAILALYQEEAKKRECWYFPGSAYWLTFDNSVPMTLLPYLSARLEDIQLMDSLKAEGHITFSSGWEWSYWLIDWSIARWSWEHQIQGEKEINDPLQYLAELMQNDLWTDPVWSMLRLQEEFIKDKELIRYMAPSSTTDELPGRLVEMEFQPRPLYSYPYIQNQAAPHQLDTVSQTVVAPLLDFALRTEELLALQKRHFPQQGKQKQLGEELANSLQITALRARHRAYTLNYLLDKRRAKLRKEKFEDPNKWLEKAKSCREEAQKLVKKQETLYRYPLEYIAQLKEGHTAYAFGYLYSVSNLHFWEREEEQVQTGRFQQATFKNLWGLPQILGIVK</sequence>
<keyword evidence="2" id="KW-1185">Reference proteome</keyword>
<dbReference type="AlphaFoldDB" id="H6L794"/>
<protein>
    <submittedName>
        <fullName evidence="1">Uncharacterized protein</fullName>
    </submittedName>
</protein>
<dbReference type="eggNOG" id="ENOG502Z8IY">
    <property type="taxonomic scope" value="Bacteria"/>
</dbReference>
<organism evidence="1 2">
    <name type="scientific">Saprospira grandis (strain Lewin)</name>
    <dbReference type="NCBI Taxonomy" id="984262"/>
    <lineage>
        <taxon>Bacteria</taxon>
        <taxon>Pseudomonadati</taxon>
        <taxon>Bacteroidota</taxon>
        <taxon>Saprospiria</taxon>
        <taxon>Saprospirales</taxon>
        <taxon>Saprospiraceae</taxon>
        <taxon>Saprospira</taxon>
    </lineage>
</organism>
<dbReference type="Proteomes" id="UP000007519">
    <property type="component" value="Chromosome"/>
</dbReference>
<accession>H6L794</accession>
<proteinExistence type="predicted"/>
<gene>
    <name evidence="1" type="ordered locus">SGRA_4051</name>
</gene>
<evidence type="ECO:0000313" key="1">
    <source>
        <dbReference type="EMBL" id="AFC26766.1"/>
    </source>
</evidence>